<accession>A0A1E3XAI4</accession>
<dbReference type="InterPro" id="IPR043134">
    <property type="entry name" value="GTP-CH-I_N"/>
</dbReference>
<dbReference type="PROSITE" id="PS00860">
    <property type="entry name" value="GTP_CYCLOHYDROL_1_2"/>
    <property type="match status" value="1"/>
</dbReference>
<proteinExistence type="inferred from homology"/>
<dbReference type="SUPFAM" id="SSF55620">
    <property type="entry name" value="Tetrahydrobiopterin biosynthesis enzymes-like"/>
    <property type="match status" value="1"/>
</dbReference>
<dbReference type="FunFam" id="3.30.1130.10:FF:000001">
    <property type="entry name" value="GTP cyclohydrolase 1"/>
    <property type="match status" value="1"/>
</dbReference>
<dbReference type="PATRIC" id="fig|1872076.5.peg.2667"/>
<dbReference type="InterPro" id="IPR001474">
    <property type="entry name" value="GTP_CycHdrlase_I"/>
</dbReference>
<evidence type="ECO:0000256" key="5">
    <source>
        <dbReference type="ARBA" id="ARBA00022801"/>
    </source>
</evidence>
<dbReference type="GO" id="GO:0006730">
    <property type="term" value="P:one-carbon metabolic process"/>
    <property type="evidence" value="ECO:0007669"/>
    <property type="project" value="UniProtKB-UniRule"/>
</dbReference>
<dbReference type="PANTHER" id="PTHR11109:SF7">
    <property type="entry name" value="GTP CYCLOHYDROLASE 1"/>
    <property type="match status" value="1"/>
</dbReference>
<keyword evidence="5 6" id="KW-0378">Hydrolase</keyword>
<dbReference type="InterPro" id="IPR018234">
    <property type="entry name" value="GTP_CycHdrlase_I_CS"/>
</dbReference>
<dbReference type="GO" id="GO:0008270">
    <property type="term" value="F:zinc ion binding"/>
    <property type="evidence" value="ECO:0007669"/>
    <property type="project" value="UniProtKB-UniRule"/>
</dbReference>
<dbReference type="EC" id="3.5.4.16" evidence="6"/>
<dbReference type="InterPro" id="IPR020602">
    <property type="entry name" value="GTP_CycHdrlase_I_dom"/>
</dbReference>
<dbReference type="Proteomes" id="UP000094056">
    <property type="component" value="Unassembled WGS sequence"/>
</dbReference>
<dbReference type="GO" id="GO:0003934">
    <property type="term" value="F:GTP cyclohydrolase I activity"/>
    <property type="evidence" value="ECO:0007669"/>
    <property type="project" value="UniProtKB-UniRule"/>
</dbReference>
<evidence type="ECO:0000256" key="4">
    <source>
        <dbReference type="ARBA" id="ARBA00022563"/>
    </source>
</evidence>
<dbReference type="GO" id="GO:0046654">
    <property type="term" value="P:tetrahydrofolate biosynthetic process"/>
    <property type="evidence" value="ECO:0007669"/>
    <property type="project" value="UniProtKB-UniRule"/>
</dbReference>
<name>A0A1E3XAI4_9BACT</name>
<dbReference type="Gene3D" id="1.10.286.10">
    <property type="match status" value="1"/>
</dbReference>
<dbReference type="PROSITE" id="PS00859">
    <property type="entry name" value="GTP_CYCLOHYDROL_1_1"/>
    <property type="match status" value="1"/>
</dbReference>
<evidence type="ECO:0000256" key="2">
    <source>
        <dbReference type="ARBA" id="ARBA00005080"/>
    </source>
</evidence>
<dbReference type="EMBL" id="MAYW01000055">
    <property type="protein sequence ID" value="ODS32613.1"/>
    <property type="molecule type" value="Genomic_DNA"/>
</dbReference>
<dbReference type="NCBIfam" id="NF006826">
    <property type="entry name" value="PRK09347.1-3"/>
    <property type="match status" value="1"/>
</dbReference>
<protein>
    <recommendedName>
        <fullName evidence="6">GTP cyclohydrolase 1</fullName>
        <ecNumber evidence="6">3.5.4.16</ecNumber>
    </recommendedName>
    <alternativeName>
        <fullName evidence="6">GTP cyclohydrolase I</fullName>
        <shortName evidence="6">GTP-CH-I</shortName>
    </alternativeName>
</protein>
<comment type="caution">
    <text evidence="8">The sequence shown here is derived from an EMBL/GenBank/DDBJ whole genome shotgun (WGS) entry which is preliminary data.</text>
</comment>
<comment type="catalytic activity">
    <reaction evidence="1 6">
        <text>GTP + H2O = 7,8-dihydroneopterin 3'-triphosphate + formate + H(+)</text>
        <dbReference type="Rhea" id="RHEA:17473"/>
        <dbReference type="ChEBI" id="CHEBI:15377"/>
        <dbReference type="ChEBI" id="CHEBI:15378"/>
        <dbReference type="ChEBI" id="CHEBI:15740"/>
        <dbReference type="ChEBI" id="CHEBI:37565"/>
        <dbReference type="ChEBI" id="CHEBI:58462"/>
        <dbReference type="EC" id="3.5.4.16"/>
    </reaction>
</comment>
<keyword evidence="6" id="KW-0862">Zinc</keyword>
<evidence type="ECO:0000256" key="1">
    <source>
        <dbReference type="ARBA" id="ARBA00001052"/>
    </source>
</evidence>
<feature type="binding site" evidence="6">
    <location>
        <position position="148"/>
    </location>
    <ligand>
        <name>Zn(2+)</name>
        <dbReference type="ChEBI" id="CHEBI:29105"/>
    </ligand>
</feature>
<feature type="domain" description="GTP cyclohydrolase I" evidence="7">
    <location>
        <begin position="8"/>
        <end position="184"/>
    </location>
</feature>
<dbReference type="HAMAP" id="MF_00223">
    <property type="entry name" value="FolE"/>
    <property type="match status" value="1"/>
</dbReference>
<dbReference type="InterPro" id="IPR043133">
    <property type="entry name" value="GTP-CH-I_C/QueF"/>
</dbReference>
<reference evidence="8 9" key="1">
    <citation type="submission" date="2016-07" db="EMBL/GenBank/DDBJ databases">
        <title>Draft genome of Scalindua rubra, obtained from a brine-seawater interface in the Red Sea, sheds light on salt adaptation in anammox bacteria.</title>
        <authorList>
            <person name="Speth D.R."/>
            <person name="Lagkouvardos I."/>
            <person name="Wang Y."/>
            <person name="Qian P.-Y."/>
            <person name="Dutilh B.E."/>
            <person name="Jetten M.S."/>
        </authorList>
    </citation>
    <scope>NUCLEOTIDE SEQUENCE [LARGE SCALE GENOMIC DNA]</scope>
    <source>
        <strain evidence="8">BSI-1</strain>
    </source>
</reference>
<dbReference type="NCBIfam" id="TIGR00063">
    <property type="entry name" value="folE"/>
    <property type="match status" value="1"/>
</dbReference>
<dbReference type="GO" id="GO:0006729">
    <property type="term" value="P:tetrahydrobiopterin biosynthetic process"/>
    <property type="evidence" value="ECO:0007669"/>
    <property type="project" value="TreeGrafter"/>
</dbReference>
<keyword evidence="6" id="KW-0342">GTP-binding</keyword>
<feature type="binding site" evidence="6">
    <location>
        <position position="79"/>
    </location>
    <ligand>
        <name>Zn(2+)</name>
        <dbReference type="ChEBI" id="CHEBI:29105"/>
    </ligand>
</feature>
<dbReference type="GO" id="GO:0005525">
    <property type="term" value="F:GTP binding"/>
    <property type="evidence" value="ECO:0007669"/>
    <property type="project" value="UniProtKB-KW"/>
</dbReference>
<dbReference type="NCBIfam" id="NF006825">
    <property type="entry name" value="PRK09347.1-2"/>
    <property type="match status" value="1"/>
</dbReference>
<comment type="similarity">
    <text evidence="3 6">Belongs to the GTP cyclohydrolase I family.</text>
</comment>
<gene>
    <name evidence="8" type="primary">gch</name>
    <name evidence="6" type="synonym">folE</name>
    <name evidence="8" type="ORF">SCARUB_02265</name>
</gene>
<feature type="binding site" evidence="6">
    <location>
        <position position="76"/>
    </location>
    <ligand>
        <name>Zn(2+)</name>
        <dbReference type="ChEBI" id="CHEBI:29105"/>
    </ligand>
</feature>
<comment type="subunit">
    <text evidence="6">Homopolymer.</text>
</comment>
<dbReference type="GO" id="GO:0005737">
    <property type="term" value="C:cytoplasm"/>
    <property type="evidence" value="ECO:0007669"/>
    <property type="project" value="TreeGrafter"/>
</dbReference>
<dbReference type="PANTHER" id="PTHR11109">
    <property type="entry name" value="GTP CYCLOHYDROLASE I"/>
    <property type="match status" value="1"/>
</dbReference>
<dbReference type="Pfam" id="PF01227">
    <property type="entry name" value="GTP_cyclohydroI"/>
    <property type="match status" value="1"/>
</dbReference>
<sequence length="187" mass="20680">MIDRKKITKGIKLFLEGIGEDPKREGLKETPERVAEMCEEIFAGVGVDTGEQIKVLKSEDHDEIVLLKDIPFFSICEHHLLPFIGKAHVAYIPNGSRVTGLSKLARVVETEAKKLQVQERLTTAIAEAIMKVLRPKGVLTIIEAEHLCMTMRGVKKPGSIAQTSVVRGIFRKNPATRAEAMALIKGK</sequence>
<dbReference type="AlphaFoldDB" id="A0A1E3XAI4"/>
<keyword evidence="6" id="KW-0479">Metal-binding</keyword>
<organism evidence="8 9">
    <name type="scientific">Candidatus Scalindua rubra</name>
    <dbReference type="NCBI Taxonomy" id="1872076"/>
    <lineage>
        <taxon>Bacteria</taxon>
        <taxon>Pseudomonadati</taxon>
        <taxon>Planctomycetota</taxon>
        <taxon>Candidatus Brocadiia</taxon>
        <taxon>Candidatus Brocadiales</taxon>
        <taxon>Candidatus Scalinduaceae</taxon>
        <taxon>Candidatus Scalindua</taxon>
    </lineage>
</organism>
<evidence type="ECO:0000256" key="6">
    <source>
        <dbReference type="HAMAP-Rule" id="MF_00223"/>
    </source>
</evidence>
<comment type="pathway">
    <text evidence="2 6">Cofactor biosynthesis; 7,8-dihydroneopterin triphosphate biosynthesis; 7,8-dihydroneopterin triphosphate from GTP: step 1/1.</text>
</comment>
<keyword evidence="6" id="KW-0547">Nucleotide-binding</keyword>
<evidence type="ECO:0000313" key="8">
    <source>
        <dbReference type="EMBL" id="ODS32613.1"/>
    </source>
</evidence>
<dbReference type="Gene3D" id="3.30.1130.10">
    <property type="match status" value="1"/>
</dbReference>
<evidence type="ECO:0000256" key="3">
    <source>
        <dbReference type="ARBA" id="ARBA00008085"/>
    </source>
</evidence>
<evidence type="ECO:0000313" key="9">
    <source>
        <dbReference type="Proteomes" id="UP000094056"/>
    </source>
</evidence>
<dbReference type="UniPathway" id="UPA00848">
    <property type="reaction ID" value="UER00151"/>
</dbReference>
<evidence type="ECO:0000259" key="7">
    <source>
        <dbReference type="Pfam" id="PF01227"/>
    </source>
</evidence>
<keyword evidence="4 6" id="KW-0554">One-carbon metabolism</keyword>